<gene>
    <name evidence="1" type="ORF">MMAB1_2688</name>
</gene>
<dbReference type="Proteomes" id="UP000069850">
    <property type="component" value="Chromosome 1"/>
</dbReference>
<reference evidence="1 2" key="1">
    <citation type="submission" date="2016-01" db="EMBL/GenBank/DDBJ databases">
        <authorList>
            <person name="Manzoor S."/>
        </authorList>
    </citation>
    <scope>NUCLEOTIDE SEQUENCE [LARGE SCALE GENOMIC DNA]</scope>
    <source>
        <strain evidence="1">Methanoculleus sp MAB1</strain>
    </source>
</reference>
<dbReference type="KEGG" id="mema:MMAB1_2688"/>
<evidence type="ECO:0000313" key="1">
    <source>
        <dbReference type="EMBL" id="CVK33901.1"/>
    </source>
</evidence>
<name>A0A0X3BPE5_9EURY</name>
<dbReference type="EMBL" id="LT158599">
    <property type="protein sequence ID" value="CVK33901.1"/>
    <property type="molecule type" value="Genomic_DNA"/>
</dbReference>
<organism evidence="1 2">
    <name type="scientific">Methanoculleus bourgensis</name>
    <dbReference type="NCBI Taxonomy" id="83986"/>
    <lineage>
        <taxon>Archaea</taxon>
        <taxon>Methanobacteriati</taxon>
        <taxon>Methanobacteriota</taxon>
        <taxon>Stenosarchaea group</taxon>
        <taxon>Methanomicrobia</taxon>
        <taxon>Methanomicrobiales</taxon>
        <taxon>Methanomicrobiaceae</taxon>
        <taxon>Methanoculleus</taxon>
    </lineage>
</organism>
<dbReference type="AlphaFoldDB" id="A0A0X3BPE5"/>
<evidence type="ECO:0000313" key="2">
    <source>
        <dbReference type="Proteomes" id="UP000069850"/>
    </source>
</evidence>
<sequence>MVDITIGGRGSYPLPCLTRERYS</sequence>
<proteinExistence type="predicted"/>
<accession>A0A0X3BPE5</accession>
<protein>
    <submittedName>
        <fullName evidence="1">Uncharacterized protein</fullName>
    </submittedName>
</protein>